<keyword evidence="4" id="KW-1185">Reference proteome</keyword>
<keyword evidence="1" id="KW-0812">Transmembrane</keyword>
<dbReference type="PANTHER" id="PTHR30093:SF2">
    <property type="entry name" value="TYPE II SECRETION SYSTEM PROTEIN H"/>
    <property type="match status" value="1"/>
</dbReference>
<dbReference type="Proteomes" id="UP000317093">
    <property type="component" value="Chromosome"/>
</dbReference>
<dbReference type="EMBL" id="CP036279">
    <property type="protein sequence ID" value="QDU59988.1"/>
    <property type="molecule type" value="Genomic_DNA"/>
</dbReference>
<evidence type="ECO:0000256" key="1">
    <source>
        <dbReference type="SAM" id="Phobius"/>
    </source>
</evidence>
<dbReference type="PANTHER" id="PTHR30093">
    <property type="entry name" value="GENERAL SECRETION PATHWAY PROTEIN G"/>
    <property type="match status" value="1"/>
</dbReference>
<dbReference type="InterPro" id="IPR012902">
    <property type="entry name" value="N_methyl_site"/>
</dbReference>
<evidence type="ECO:0000313" key="3">
    <source>
        <dbReference type="EMBL" id="QDU59988.1"/>
    </source>
</evidence>
<dbReference type="NCBIfam" id="TIGR02532">
    <property type="entry name" value="IV_pilin_GFxxxE"/>
    <property type="match status" value="1"/>
</dbReference>
<accession>A0A518AZ29</accession>
<keyword evidence="1" id="KW-0472">Membrane</keyword>
<dbReference type="RefSeq" id="WP_145255118.1">
    <property type="nucleotide sequence ID" value="NZ_CP036279.1"/>
</dbReference>
<dbReference type="SUPFAM" id="SSF54523">
    <property type="entry name" value="Pili subunits"/>
    <property type="match status" value="1"/>
</dbReference>
<evidence type="ECO:0000259" key="2">
    <source>
        <dbReference type="Pfam" id="PF07596"/>
    </source>
</evidence>
<proteinExistence type="predicted"/>
<dbReference type="NCBIfam" id="TIGR04294">
    <property type="entry name" value="pre_pil_HX9DG"/>
    <property type="match status" value="1"/>
</dbReference>
<sequence length="348" mass="36641">MIRARVRGFTLVELLVVIAIIGVLVGLLLPAVQQAREAARRSQCSNNFKQFGIALHNYHESHLCFPPGGAHSDATNNRPRRYSAHVHLLPYSDQAQLYDRIAEGGFTGDPWGTGTIGATVQVEGLVCPSDPLSRSAAFGETNYMFSRGDSLQDNNHWAGNSARGMRGMFPQMGDSITDTTHGRCQRVRDVTDGLTKTIAMSERIKAKAGSNLVSDGGCASDFGSGFRTNPSLLLAEVSGNAYTGTVLRTTGLRWMDGTITFTGFTTIMGPNTPCAHNGGGDQGDGVFDPSSLHPGGVNCLMGDGSVRFIGDAIDTGDNTVGAVTAGASPYGVWGAIGSINGGELVETP</sequence>
<dbReference type="Pfam" id="PF07596">
    <property type="entry name" value="SBP_bac_10"/>
    <property type="match status" value="1"/>
</dbReference>
<keyword evidence="1" id="KW-1133">Transmembrane helix</keyword>
<feature type="domain" description="DUF1559" evidence="2">
    <location>
        <begin position="33"/>
        <end position="315"/>
    </location>
</feature>
<dbReference type="Pfam" id="PF07963">
    <property type="entry name" value="N_methyl"/>
    <property type="match status" value="1"/>
</dbReference>
<reference evidence="3 4" key="1">
    <citation type="submission" date="2019-02" db="EMBL/GenBank/DDBJ databases">
        <title>Deep-cultivation of Planctomycetes and their phenomic and genomic characterization uncovers novel biology.</title>
        <authorList>
            <person name="Wiegand S."/>
            <person name="Jogler M."/>
            <person name="Boedeker C."/>
            <person name="Pinto D."/>
            <person name="Vollmers J."/>
            <person name="Rivas-Marin E."/>
            <person name="Kohn T."/>
            <person name="Peeters S.H."/>
            <person name="Heuer A."/>
            <person name="Rast P."/>
            <person name="Oberbeckmann S."/>
            <person name="Bunk B."/>
            <person name="Jeske O."/>
            <person name="Meyerdierks A."/>
            <person name="Storesund J.E."/>
            <person name="Kallscheuer N."/>
            <person name="Luecker S."/>
            <person name="Lage O.M."/>
            <person name="Pohl T."/>
            <person name="Merkel B.J."/>
            <person name="Hornburger P."/>
            <person name="Mueller R.-W."/>
            <person name="Bruemmer F."/>
            <person name="Labrenz M."/>
            <person name="Spormann A.M."/>
            <person name="Op den Camp H."/>
            <person name="Overmann J."/>
            <person name="Amann R."/>
            <person name="Jetten M.S.M."/>
            <person name="Mascher T."/>
            <person name="Medema M.H."/>
            <person name="Devos D.P."/>
            <person name="Kaster A.-K."/>
            <person name="Ovreas L."/>
            <person name="Rohde M."/>
            <person name="Galperin M.Y."/>
            <person name="Jogler C."/>
        </authorList>
    </citation>
    <scope>NUCLEOTIDE SEQUENCE [LARGE SCALE GENOMIC DNA]</scope>
    <source>
        <strain evidence="3 4">Pan216</strain>
    </source>
</reference>
<dbReference type="InterPro" id="IPR027558">
    <property type="entry name" value="Pre_pil_HX9DG_C"/>
</dbReference>
<dbReference type="KEGG" id="knv:Pan216_08250"/>
<dbReference type="InterPro" id="IPR045584">
    <property type="entry name" value="Pilin-like"/>
</dbReference>
<dbReference type="PROSITE" id="PS00409">
    <property type="entry name" value="PROKAR_NTER_METHYL"/>
    <property type="match status" value="1"/>
</dbReference>
<organism evidence="3 4">
    <name type="scientific">Kolteria novifilia</name>
    <dbReference type="NCBI Taxonomy" id="2527975"/>
    <lineage>
        <taxon>Bacteria</taxon>
        <taxon>Pseudomonadati</taxon>
        <taxon>Planctomycetota</taxon>
        <taxon>Planctomycetia</taxon>
        <taxon>Kolteriales</taxon>
        <taxon>Kolteriaceae</taxon>
        <taxon>Kolteria</taxon>
    </lineage>
</organism>
<dbReference type="OrthoDB" id="241541at2"/>
<dbReference type="Gene3D" id="3.30.700.10">
    <property type="entry name" value="Glycoprotein, Type 4 Pilin"/>
    <property type="match status" value="1"/>
</dbReference>
<gene>
    <name evidence="3" type="primary">xcpT_2</name>
    <name evidence="3" type="ORF">Pan216_08250</name>
</gene>
<feature type="transmembrane region" description="Helical" evidence="1">
    <location>
        <begin position="12"/>
        <end position="32"/>
    </location>
</feature>
<evidence type="ECO:0000313" key="4">
    <source>
        <dbReference type="Proteomes" id="UP000317093"/>
    </source>
</evidence>
<name>A0A518AZ29_9BACT</name>
<protein>
    <submittedName>
        <fullName evidence="3">Type II secretion system protein G</fullName>
    </submittedName>
</protein>
<dbReference type="AlphaFoldDB" id="A0A518AZ29"/>
<dbReference type="InterPro" id="IPR011453">
    <property type="entry name" value="DUF1559"/>
</dbReference>